<evidence type="ECO:0000256" key="4">
    <source>
        <dbReference type="RuleBase" id="RU003560"/>
    </source>
</evidence>
<dbReference type="InterPro" id="IPR015424">
    <property type="entry name" value="PyrdxlP-dep_Trfase"/>
</dbReference>
<accession>A0A0Q0VMJ6</accession>
<dbReference type="GO" id="GO:0030170">
    <property type="term" value="F:pyridoxal phosphate binding"/>
    <property type="evidence" value="ECO:0007669"/>
    <property type="project" value="InterPro"/>
</dbReference>
<dbReference type="InterPro" id="IPR049704">
    <property type="entry name" value="Aminotrans_3_PPA_site"/>
</dbReference>
<dbReference type="Pfam" id="PF00202">
    <property type="entry name" value="Aminotran_3"/>
    <property type="match status" value="1"/>
</dbReference>
<evidence type="ECO:0000256" key="1">
    <source>
        <dbReference type="ARBA" id="ARBA00001933"/>
    </source>
</evidence>
<comment type="caution">
    <text evidence="6">The sequence shown here is derived from an EMBL/GenBank/DDBJ whole genome shotgun (WGS) entry which is preliminary data.</text>
</comment>
<dbReference type="Gene3D" id="3.40.640.10">
    <property type="entry name" value="Type I PLP-dependent aspartate aminotransferase-like (Major domain)"/>
    <property type="match status" value="1"/>
</dbReference>
<dbReference type="PROSITE" id="PS00600">
    <property type="entry name" value="AA_TRANSFER_CLASS_3"/>
    <property type="match status" value="1"/>
</dbReference>
<organism evidence="6 7">
    <name type="scientific">Acidiplasma aeolicum</name>
    <dbReference type="NCBI Taxonomy" id="507754"/>
    <lineage>
        <taxon>Archaea</taxon>
        <taxon>Methanobacteriati</taxon>
        <taxon>Thermoplasmatota</taxon>
        <taxon>Thermoplasmata</taxon>
        <taxon>Thermoplasmatales</taxon>
        <taxon>Ferroplasmaceae</taxon>
        <taxon>Acidiplasma</taxon>
    </lineage>
</organism>
<dbReference type="Proteomes" id="UP000050320">
    <property type="component" value="Unassembled WGS sequence"/>
</dbReference>
<evidence type="ECO:0000313" key="8">
    <source>
        <dbReference type="Proteomes" id="UP000050515"/>
    </source>
</evidence>
<dbReference type="InterPro" id="IPR015422">
    <property type="entry name" value="PyrdxlP-dep_Trfase_small"/>
</dbReference>
<dbReference type="GO" id="GO:0042802">
    <property type="term" value="F:identical protein binding"/>
    <property type="evidence" value="ECO:0007669"/>
    <property type="project" value="TreeGrafter"/>
</dbReference>
<dbReference type="EMBL" id="LKBG01000225">
    <property type="protein sequence ID" value="KQB34683.1"/>
    <property type="molecule type" value="Genomic_DNA"/>
</dbReference>
<gene>
    <name evidence="6" type="ORF">AOG54_04005</name>
    <name evidence="5" type="ORF">SE19_04745</name>
</gene>
<dbReference type="InterPro" id="IPR015421">
    <property type="entry name" value="PyrdxlP-dep_Trfase_major"/>
</dbReference>
<evidence type="ECO:0000313" key="7">
    <source>
        <dbReference type="Proteomes" id="UP000050320"/>
    </source>
</evidence>
<sequence>MMVKPEFKPFTLEIDGASEFYVKSGNNLILDFSGSAMTTGYNFIKPEWLVPQVSSLVFRNFYKCELKNTLKKLSGFENSAFTTSGTEACDTALTRYGFPVISLEGAYHGLTYLTKIVSNGTGYDINNRIIHLKIPDNKISVENAIEYNNSLIKKSPFSLDNGTVIIELIQSDGGVNVLPKEFINYIIEISKNLGFHLIVDEVYTGYGRSGEMFLFKKYNIKPDMVCIGKGMAAGLPLGAVLYNNSWDLPYNDVLSMQGGNMFTSRVALEVIKSLDEKRLDFVRNNGVNIIKKLLKISNDKISSVRGLGFMIGIEFSDDVGNPDPEYALNIRNRLFSDNLACSLTGESNNVLKITPPVLIDKETLDSGIEKIINVLEE</sequence>
<comment type="cofactor">
    <cofactor evidence="1">
        <name>pyridoxal 5'-phosphate</name>
        <dbReference type="ChEBI" id="CHEBI:597326"/>
    </cofactor>
</comment>
<comment type="similarity">
    <text evidence="2 4">Belongs to the class-III pyridoxal-phosphate-dependent aminotransferase family.</text>
</comment>
<dbReference type="EMBL" id="LJCQ01000208">
    <property type="protein sequence ID" value="KPV46617.1"/>
    <property type="molecule type" value="Genomic_DNA"/>
</dbReference>
<dbReference type="InterPro" id="IPR050103">
    <property type="entry name" value="Class-III_PLP-dep_AT"/>
</dbReference>
<dbReference type="PANTHER" id="PTHR11986:SF58">
    <property type="entry name" value="LEUCINE_METHIONINE RACEMASE"/>
    <property type="match status" value="1"/>
</dbReference>
<dbReference type="InterPro" id="IPR005814">
    <property type="entry name" value="Aminotrans_3"/>
</dbReference>
<dbReference type="GO" id="GO:0008483">
    <property type="term" value="F:transaminase activity"/>
    <property type="evidence" value="ECO:0007669"/>
    <property type="project" value="InterPro"/>
</dbReference>
<evidence type="ECO:0008006" key="9">
    <source>
        <dbReference type="Google" id="ProtNLM"/>
    </source>
</evidence>
<name>A0A0Q0VMJ6_9ARCH</name>
<evidence type="ECO:0000313" key="5">
    <source>
        <dbReference type="EMBL" id="KPV46617.1"/>
    </source>
</evidence>
<reference evidence="6 7" key="2">
    <citation type="submission" date="2015-09" db="EMBL/GenBank/DDBJ databases">
        <title>Heavy metals and arsenic resistance mechanisms in polyextremophilic archaea of the family Ferroplasmaceae.</title>
        <authorList>
            <person name="Bulaev A.G."/>
            <person name="Kanygina A.V."/>
        </authorList>
    </citation>
    <scope>NUCLEOTIDE SEQUENCE [LARGE SCALE GENOMIC DNA]</scope>
    <source>
        <strain evidence="6 7">VT</strain>
    </source>
</reference>
<proteinExistence type="inferred from homology"/>
<dbReference type="Proteomes" id="UP000050515">
    <property type="component" value="Unassembled WGS sequence"/>
</dbReference>
<dbReference type="AlphaFoldDB" id="A0A0Q0VMJ6"/>
<keyword evidence="3 4" id="KW-0663">Pyridoxal phosphate</keyword>
<reference evidence="5 8" key="1">
    <citation type="submission" date="2015-09" db="EMBL/GenBank/DDBJ databases">
        <title>Draft genome sequence of Acidiplasma aeolicum DSM 18409.</title>
        <authorList>
            <person name="Hemp J."/>
        </authorList>
    </citation>
    <scope>NUCLEOTIDE SEQUENCE [LARGE SCALE GENOMIC DNA]</scope>
    <source>
        <strain evidence="5 8">V</strain>
    </source>
</reference>
<dbReference type="Gene3D" id="3.90.1150.10">
    <property type="entry name" value="Aspartate Aminotransferase, domain 1"/>
    <property type="match status" value="1"/>
</dbReference>
<dbReference type="PANTHER" id="PTHR11986">
    <property type="entry name" value="AMINOTRANSFERASE CLASS III"/>
    <property type="match status" value="1"/>
</dbReference>
<evidence type="ECO:0000256" key="3">
    <source>
        <dbReference type="ARBA" id="ARBA00022898"/>
    </source>
</evidence>
<dbReference type="PATRIC" id="fig|507754.4.peg.1836"/>
<evidence type="ECO:0000256" key="2">
    <source>
        <dbReference type="ARBA" id="ARBA00008954"/>
    </source>
</evidence>
<keyword evidence="7" id="KW-1185">Reference proteome</keyword>
<dbReference type="SUPFAM" id="SSF53383">
    <property type="entry name" value="PLP-dependent transferases"/>
    <property type="match status" value="1"/>
</dbReference>
<protein>
    <recommendedName>
        <fullName evidence="9">4-aminobutyrate aminotransferase</fullName>
    </recommendedName>
</protein>
<evidence type="ECO:0000313" key="6">
    <source>
        <dbReference type="EMBL" id="KQB34683.1"/>
    </source>
</evidence>